<proteinExistence type="inferred from homology"/>
<comment type="caution">
    <text evidence="3">The sequence shown here is derived from an EMBL/GenBank/DDBJ whole genome shotgun (WGS) entry which is preliminary data.</text>
</comment>
<dbReference type="AlphaFoldDB" id="A0A7C3ZQB5"/>
<comment type="pathway">
    <text evidence="2">Cofactor biosynthesis; phylloquinone biosynthesis.</text>
</comment>
<dbReference type="EC" id="3.1.2.28" evidence="2"/>
<reference evidence="3" key="1">
    <citation type="journal article" date="2020" name="mSystems">
        <title>Genome- and Community-Level Interaction Insights into Carbon Utilization and Element Cycling Functions of Hydrothermarchaeota in Hydrothermal Sediment.</title>
        <authorList>
            <person name="Zhou Z."/>
            <person name="Liu Y."/>
            <person name="Xu W."/>
            <person name="Pan J."/>
            <person name="Luo Z.H."/>
            <person name="Li M."/>
        </authorList>
    </citation>
    <scope>NUCLEOTIDE SEQUENCE [LARGE SCALE GENOMIC DNA]</scope>
    <source>
        <strain evidence="3">SpSt-374</strain>
    </source>
</reference>
<keyword evidence="1 2" id="KW-0378">Hydrolase</keyword>
<protein>
    <recommendedName>
        <fullName evidence="2">1,4-dihydroxy-2-naphthoyl-CoA hydrolase</fullName>
        <shortName evidence="2">DHNA-CoA hydrolase</shortName>
        <ecNumber evidence="2">3.1.2.28</ecNumber>
    </recommendedName>
    <alternativeName>
        <fullName evidence="2">DHNA-CoA thioesterase</fullName>
    </alternativeName>
</protein>
<organism evidence="3">
    <name type="scientific">Planktothricoides sp. SpSt-374</name>
    <dbReference type="NCBI Taxonomy" id="2282167"/>
    <lineage>
        <taxon>Bacteria</taxon>
        <taxon>Bacillati</taxon>
        <taxon>Cyanobacteriota</taxon>
        <taxon>Cyanophyceae</taxon>
        <taxon>Oscillatoriophycideae</taxon>
        <taxon>Oscillatoriales</taxon>
        <taxon>Oscillatoriaceae</taxon>
        <taxon>Planktothricoides</taxon>
    </lineage>
</organism>
<evidence type="ECO:0000313" key="3">
    <source>
        <dbReference type="EMBL" id="HGG03524.1"/>
    </source>
</evidence>
<comment type="catalytic activity">
    <reaction evidence="2">
        <text>1,4-dihydroxy-2-naphthoyl-CoA + H2O = 1,4-dihydroxy-2-naphthoate + CoA + H(+)</text>
        <dbReference type="Rhea" id="RHEA:26309"/>
        <dbReference type="ChEBI" id="CHEBI:11173"/>
        <dbReference type="ChEBI" id="CHEBI:15377"/>
        <dbReference type="ChEBI" id="CHEBI:15378"/>
        <dbReference type="ChEBI" id="CHEBI:57287"/>
        <dbReference type="ChEBI" id="CHEBI:58897"/>
        <dbReference type="EC" id="3.1.2.28"/>
    </reaction>
</comment>
<dbReference type="UniPathway" id="UPA01057">
    <property type="reaction ID" value="UER01033"/>
</dbReference>
<dbReference type="GO" id="GO:0047617">
    <property type="term" value="F:fatty acyl-CoA hydrolase activity"/>
    <property type="evidence" value="ECO:0007669"/>
    <property type="project" value="TreeGrafter"/>
</dbReference>
<accession>A0A7C3ZQB5</accession>
<comment type="similarity">
    <text evidence="2">Belongs to the 4-hydroxybenzoyl-CoA thioesterase family. DHNA-CoA hydrolase subfamily.</text>
</comment>
<comment type="function">
    <text evidence="2">Catalyzes the hydrolysis of 1,4-dihydroxy-2-naphthoyl-CoA (DHNA-CoA) to 1,4-dihydroxy-2-naphthoate (DHNA), a reaction involved in phylloquinone (vitamin K1) biosynthesis.</text>
</comment>
<dbReference type="GO" id="GO:0042372">
    <property type="term" value="P:phylloquinone biosynthetic process"/>
    <property type="evidence" value="ECO:0007669"/>
    <property type="project" value="UniProtKB-UniRule"/>
</dbReference>
<evidence type="ECO:0000256" key="2">
    <source>
        <dbReference type="HAMAP-Rule" id="MF_02101"/>
    </source>
</evidence>
<dbReference type="InterPro" id="IPR050563">
    <property type="entry name" value="4-hydroxybenzoyl-CoA_TE"/>
</dbReference>
<dbReference type="Pfam" id="PF13279">
    <property type="entry name" value="4HBT_2"/>
    <property type="match status" value="1"/>
</dbReference>
<feature type="active site" evidence="2">
    <location>
        <position position="15"/>
    </location>
</feature>
<dbReference type="HAMAP" id="MF_02101">
    <property type="entry name" value="DHNA_CoA_hydrolase"/>
    <property type="match status" value="1"/>
</dbReference>
<dbReference type="InterPro" id="IPR022829">
    <property type="entry name" value="DHNA_CoA_hydrolase"/>
</dbReference>
<dbReference type="UniPathway" id="UPA00995"/>
<dbReference type="GO" id="GO:0061522">
    <property type="term" value="F:1,4-dihydroxy-2-naphthoyl-CoA thioesterase activity"/>
    <property type="evidence" value="ECO:0007669"/>
    <property type="project" value="UniProtKB-EC"/>
</dbReference>
<comment type="pathway">
    <text evidence="2">Quinol/quinone metabolism; 1,4-dihydroxy-2-naphthoate biosynthesis; 1,4-dihydroxy-2-naphthoate from chorismate: step 7/7.</text>
</comment>
<dbReference type="EMBL" id="DSPX01000246">
    <property type="protein sequence ID" value="HGG03524.1"/>
    <property type="molecule type" value="Genomic_DNA"/>
</dbReference>
<evidence type="ECO:0000256" key="1">
    <source>
        <dbReference type="ARBA" id="ARBA00022801"/>
    </source>
</evidence>
<gene>
    <name evidence="3" type="ORF">ENR15_23510</name>
</gene>
<dbReference type="Gene3D" id="3.10.129.10">
    <property type="entry name" value="Hotdog Thioesterase"/>
    <property type="match status" value="1"/>
</dbReference>
<dbReference type="CDD" id="cd00586">
    <property type="entry name" value="4HBT"/>
    <property type="match status" value="1"/>
</dbReference>
<dbReference type="PANTHER" id="PTHR31793">
    <property type="entry name" value="4-HYDROXYBENZOYL-COA THIOESTERASE FAMILY MEMBER"/>
    <property type="match status" value="1"/>
</dbReference>
<dbReference type="InterPro" id="IPR029069">
    <property type="entry name" value="HotDog_dom_sf"/>
</dbReference>
<dbReference type="PANTHER" id="PTHR31793:SF37">
    <property type="entry name" value="ACYL-COA THIOESTER HYDROLASE YBGC"/>
    <property type="match status" value="1"/>
</dbReference>
<dbReference type="SUPFAM" id="SSF54637">
    <property type="entry name" value="Thioesterase/thiol ester dehydrase-isomerase"/>
    <property type="match status" value="1"/>
</dbReference>
<sequence length="136" mass="15182">MPFIYHRTVHFQDTDAAGVVYFASVLSICHEAYEASLSASGIDLRHFFRNSEVAIPIVHASADFFAPMFCGDLLDVRLLAKQLSEDKFDVNTEIFAAGVSERCLAKAVTRHLCIQPSKRTRQPLPPEVVQWLQGMG</sequence>
<name>A0A7C3ZQB5_9CYAN</name>